<evidence type="ECO:0000256" key="1">
    <source>
        <dbReference type="ARBA" id="ARBA00010617"/>
    </source>
</evidence>
<name>A0ABW5I8K0_9PSEU</name>
<dbReference type="Proteomes" id="UP001597542">
    <property type="component" value="Unassembled WGS sequence"/>
</dbReference>
<dbReference type="PANTHER" id="PTHR46696:SF1">
    <property type="entry name" value="CYTOCHROME P450 YJIB-RELATED"/>
    <property type="match status" value="1"/>
</dbReference>
<sequence length="403" mass="44642">MTRRPEEPVAYPFEYSALAINEAYAKARDSEGMTLVQMPFGEPAWLATRYADARFVFGDRRFSRAMSVDRDYPRPNEYRLGDLGLMGMDPPEHSRLRTAISKAFSVKRVETLRPWVRQLAEQLVEKMLVQRPPVDLMEALAFPLPIAVICQLLGVPEADRAQFRVWSDAVISTGLGQSATMGEALGDLISYMSELVAERRETPQDDLISALIQASDLGQALTESEVMLLAVGLLVAGHETTVSEIGNFAYVLLDRSNEWRRLVDEPGLIPAAVEELARFVPLGTLARFPRYATEDVEVGGFLVRKGEAVLPCISAPNHDPRRFADADALCLDRTDNPHLTFGHGPHFCPGAALARLELQEVLRVLTVRAPAMRLAGEVVWKRGAQARSPLALPVEWPSDAADR</sequence>
<dbReference type="Gene3D" id="1.10.630.10">
    <property type="entry name" value="Cytochrome P450"/>
    <property type="match status" value="1"/>
</dbReference>
<accession>A0ABW5I8K0</accession>
<evidence type="ECO:0000256" key="2">
    <source>
        <dbReference type="RuleBase" id="RU000461"/>
    </source>
</evidence>
<dbReference type="RefSeq" id="WP_344278922.1">
    <property type="nucleotide sequence ID" value="NZ_BAAAHV010000015.1"/>
</dbReference>
<dbReference type="InterPro" id="IPR002397">
    <property type="entry name" value="Cyt_P450_B"/>
</dbReference>
<keyword evidence="2" id="KW-0479">Metal-binding</keyword>
<gene>
    <name evidence="3" type="ORF">ACFSUT_33905</name>
</gene>
<comment type="similarity">
    <text evidence="1 2">Belongs to the cytochrome P450 family.</text>
</comment>
<dbReference type="EMBL" id="JBHUKQ010000016">
    <property type="protein sequence ID" value="MFD2485308.1"/>
    <property type="molecule type" value="Genomic_DNA"/>
</dbReference>
<keyword evidence="2" id="KW-0408">Iron</keyword>
<keyword evidence="2" id="KW-0503">Monooxygenase</keyword>
<evidence type="ECO:0000313" key="3">
    <source>
        <dbReference type="EMBL" id="MFD2485308.1"/>
    </source>
</evidence>
<reference evidence="4" key="1">
    <citation type="journal article" date="2019" name="Int. J. Syst. Evol. Microbiol.">
        <title>The Global Catalogue of Microorganisms (GCM) 10K type strain sequencing project: providing services to taxonomists for standard genome sequencing and annotation.</title>
        <authorList>
            <consortium name="The Broad Institute Genomics Platform"/>
            <consortium name="The Broad Institute Genome Sequencing Center for Infectious Disease"/>
            <person name="Wu L."/>
            <person name="Ma J."/>
        </authorList>
    </citation>
    <scope>NUCLEOTIDE SEQUENCE [LARGE SCALE GENOMIC DNA]</scope>
    <source>
        <strain evidence="4">CGMCC 4.7638</strain>
    </source>
</reference>
<organism evidence="3 4">
    <name type="scientific">Amycolatopsis albidoflavus</name>
    <dbReference type="NCBI Taxonomy" id="102226"/>
    <lineage>
        <taxon>Bacteria</taxon>
        <taxon>Bacillati</taxon>
        <taxon>Actinomycetota</taxon>
        <taxon>Actinomycetes</taxon>
        <taxon>Pseudonocardiales</taxon>
        <taxon>Pseudonocardiaceae</taxon>
        <taxon>Amycolatopsis</taxon>
    </lineage>
</organism>
<keyword evidence="2" id="KW-0560">Oxidoreductase</keyword>
<dbReference type="InterPro" id="IPR017972">
    <property type="entry name" value="Cyt_P450_CS"/>
</dbReference>
<comment type="caution">
    <text evidence="3">The sequence shown here is derived from an EMBL/GenBank/DDBJ whole genome shotgun (WGS) entry which is preliminary data.</text>
</comment>
<dbReference type="InterPro" id="IPR001128">
    <property type="entry name" value="Cyt_P450"/>
</dbReference>
<evidence type="ECO:0000313" key="4">
    <source>
        <dbReference type="Proteomes" id="UP001597542"/>
    </source>
</evidence>
<dbReference type="PRINTS" id="PR00385">
    <property type="entry name" value="P450"/>
</dbReference>
<dbReference type="CDD" id="cd11031">
    <property type="entry name" value="Cyp158A-like"/>
    <property type="match status" value="1"/>
</dbReference>
<keyword evidence="2" id="KW-0349">Heme</keyword>
<dbReference type="PRINTS" id="PR00359">
    <property type="entry name" value="BP450"/>
</dbReference>
<keyword evidence="4" id="KW-1185">Reference proteome</keyword>
<dbReference type="SUPFAM" id="SSF48264">
    <property type="entry name" value="Cytochrome P450"/>
    <property type="match status" value="1"/>
</dbReference>
<dbReference type="Pfam" id="PF00067">
    <property type="entry name" value="p450"/>
    <property type="match status" value="1"/>
</dbReference>
<dbReference type="PROSITE" id="PS00086">
    <property type="entry name" value="CYTOCHROME_P450"/>
    <property type="match status" value="1"/>
</dbReference>
<dbReference type="InterPro" id="IPR036396">
    <property type="entry name" value="Cyt_P450_sf"/>
</dbReference>
<dbReference type="PANTHER" id="PTHR46696">
    <property type="entry name" value="P450, PUTATIVE (EUROFUNG)-RELATED"/>
    <property type="match status" value="1"/>
</dbReference>
<proteinExistence type="inferred from homology"/>
<protein>
    <submittedName>
        <fullName evidence="3">Cytochrome P450</fullName>
    </submittedName>
</protein>